<proteinExistence type="predicted"/>
<evidence type="ECO:0000313" key="2">
    <source>
        <dbReference type="EMBL" id="KAF6134201.1"/>
    </source>
</evidence>
<reference evidence="2 3" key="1">
    <citation type="journal article" date="2020" name="IScience">
        <title>Genome Sequencing of the Endangered Kingdonia uniflora (Circaeasteraceae, Ranunculales) Reveals Potential Mechanisms of Evolutionary Specialization.</title>
        <authorList>
            <person name="Sun Y."/>
            <person name="Deng T."/>
            <person name="Zhang A."/>
            <person name="Moore M.J."/>
            <person name="Landis J.B."/>
            <person name="Lin N."/>
            <person name="Zhang H."/>
            <person name="Zhang X."/>
            <person name="Huang J."/>
            <person name="Zhang X."/>
            <person name="Sun H."/>
            <person name="Wang H."/>
        </authorList>
    </citation>
    <scope>NUCLEOTIDE SEQUENCE [LARGE SCALE GENOMIC DNA]</scope>
    <source>
        <strain evidence="2">TB1705</strain>
        <tissue evidence="2">Leaf</tissue>
    </source>
</reference>
<evidence type="ECO:0000313" key="3">
    <source>
        <dbReference type="Proteomes" id="UP000541444"/>
    </source>
</evidence>
<gene>
    <name evidence="2" type="ORF">GIB67_032891</name>
</gene>
<feature type="signal peptide" evidence="1">
    <location>
        <begin position="1"/>
        <end position="20"/>
    </location>
</feature>
<dbReference type="Proteomes" id="UP000541444">
    <property type="component" value="Unassembled WGS sequence"/>
</dbReference>
<evidence type="ECO:0000256" key="1">
    <source>
        <dbReference type="SAM" id="SignalP"/>
    </source>
</evidence>
<accession>A0A7J7KV21</accession>
<keyword evidence="3" id="KW-1185">Reference proteome</keyword>
<dbReference type="EMBL" id="JACGCM010002888">
    <property type="protein sequence ID" value="KAF6134201.1"/>
    <property type="molecule type" value="Genomic_DNA"/>
</dbReference>
<sequence>MAFASVSMIVFVCLLPLAHWMPSRTATASPSSAEVNLQDKTWVESEIGGDIRTVGAGMVNAAPQTELLEHQTVYGVVSLWRSK</sequence>
<name>A0A7J7KV21_9MAGN</name>
<protein>
    <submittedName>
        <fullName evidence="2">Uncharacterized protein</fullName>
    </submittedName>
</protein>
<organism evidence="2 3">
    <name type="scientific">Kingdonia uniflora</name>
    <dbReference type="NCBI Taxonomy" id="39325"/>
    <lineage>
        <taxon>Eukaryota</taxon>
        <taxon>Viridiplantae</taxon>
        <taxon>Streptophyta</taxon>
        <taxon>Embryophyta</taxon>
        <taxon>Tracheophyta</taxon>
        <taxon>Spermatophyta</taxon>
        <taxon>Magnoliopsida</taxon>
        <taxon>Ranunculales</taxon>
        <taxon>Circaeasteraceae</taxon>
        <taxon>Kingdonia</taxon>
    </lineage>
</organism>
<keyword evidence="1" id="KW-0732">Signal</keyword>
<feature type="chain" id="PRO_5029628405" evidence="1">
    <location>
        <begin position="21"/>
        <end position="83"/>
    </location>
</feature>
<dbReference type="AlphaFoldDB" id="A0A7J7KV21"/>
<comment type="caution">
    <text evidence="2">The sequence shown here is derived from an EMBL/GenBank/DDBJ whole genome shotgun (WGS) entry which is preliminary data.</text>
</comment>